<keyword evidence="1" id="KW-0472">Membrane</keyword>
<organism evidence="2">
    <name type="scientific">marine sediment metagenome</name>
    <dbReference type="NCBI Taxonomy" id="412755"/>
    <lineage>
        <taxon>unclassified sequences</taxon>
        <taxon>metagenomes</taxon>
        <taxon>ecological metagenomes</taxon>
    </lineage>
</organism>
<feature type="transmembrane region" description="Helical" evidence="1">
    <location>
        <begin position="161"/>
        <end position="182"/>
    </location>
</feature>
<name>X1D7J4_9ZZZZ</name>
<proteinExistence type="predicted"/>
<sequence length="191" mass="21833">LETIDQLTNITKGFPNQFSTNFSWISQTYYCQQQGELFIALEYTSNALAVKSTSLRIKERLSGFINGFLSSGKGTYYSSYNTISHEHSGDIKLMDQALIIRCNIILKYPTSTNNAIEELIATISDSDIIHLLDQVHSLLTFRQYTIFQTSMYETTSAMTGAFFWGIEIFFLCIFVITGNKVINRRKKKIQK</sequence>
<dbReference type="EMBL" id="BART01027386">
    <property type="protein sequence ID" value="GAG92441.1"/>
    <property type="molecule type" value="Genomic_DNA"/>
</dbReference>
<evidence type="ECO:0000256" key="1">
    <source>
        <dbReference type="SAM" id="Phobius"/>
    </source>
</evidence>
<protein>
    <submittedName>
        <fullName evidence="2">Uncharacterized protein</fullName>
    </submittedName>
</protein>
<keyword evidence="1" id="KW-1133">Transmembrane helix</keyword>
<feature type="non-terminal residue" evidence="2">
    <location>
        <position position="1"/>
    </location>
</feature>
<comment type="caution">
    <text evidence="2">The sequence shown here is derived from an EMBL/GenBank/DDBJ whole genome shotgun (WGS) entry which is preliminary data.</text>
</comment>
<gene>
    <name evidence="2" type="ORF">S01H4_48559</name>
</gene>
<accession>X1D7J4</accession>
<keyword evidence="1" id="KW-0812">Transmembrane</keyword>
<evidence type="ECO:0000313" key="2">
    <source>
        <dbReference type="EMBL" id="GAG92441.1"/>
    </source>
</evidence>
<reference evidence="2" key="1">
    <citation type="journal article" date="2014" name="Front. Microbiol.">
        <title>High frequency of phylogenetically diverse reductive dehalogenase-homologous genes in deep subseafloor sedimentary metagenomes.</title>
        <authorList>
            <person name="Kawai M."/>
            <person name="Futagami T."/>
            <person name="Toyoda A."/>
            <person name="Takaki Y."/>
            <person name="Nishi S."/>
            <person name="Hori S."/>
            <person name="Arai W."/>
            <person name="Tsubouchi T."/>
            <person name="Morono Y."/>
            <person name="Uchiyama I."/>
            <person name="Ito T."/>
            <person name="Fujiyama A."/>
            <person name="Inagaki F."/>
            <person name="Takami H."/>
        </authorList>
    </citation>
    <scope>NUCLEOTIDE SEQUENCE</scope>
    <source>
        <strain evidence="2">Expedition CK06-06</strain>
    </source>
</reference>
<dbReference type="AlphaFoldDB" id="X1D7J4"/>